<name>A0A183SC50_SCHSO</name>
<organism evidence="1">
    <name type="scientific">Schistocephalus solidus</name>
    <name type="common">Tapeworm</name>
    <dbReference type="NCBI Taxonomy" id="70667"/>
    <lineage>
        <taxon>Eukaryota</taxon>
        <taxon>Metazoa</taxon>
        <taxon>Spiralia</taxon>
        <taxon>Lophotrochozoa</taxon>
        <taxon>Platyhelminthes</taxon>
        <taxon>Cestoda</taxon>
        <taxon>Eucestoda</taxon>
        <taxon>Diphyllobothriidea</taxon>
        <taxon>Diphyllobothriidae</taxon>
        <taxon>Schistocephalus</taxon>
    </lineage>
</organism>
<protein>
    <submittedName>
        <fullName evidence="1">Death domain-containing protein</fullName>
    </submittedName>
</protein>
<proteinExistence type="predicted"/>
<accession>A0A183SC50</accession>
<sequence>LENLRAPNDYATVGKRWSQLRKVIQSPALEVLGRACRQHQDLFDNNDADISNLLAEKNGLHKAYMDLRTDA</sequence>
<dbReference type="WBParaSite" id="SSLN_0000186501-mRNA-1">
    <property type="protein sequence ID" value="SSLN_0000186501-mRNA-1"/>
    <property type="gene ID" value="SSLN_0000186501"/>
</dbReference>
<evidence type="ECO:0000313" key="1">
    <source>
        <dbReference type="WBParaSite" id="SSLN_0000186501-mRNA-1"/>
    </source>
</evidence>
<dbReference type="AlphaFoldDB" id="A0A183SC50"/>
<reference evidence="1" key="1">
    <citation type="submission" date="2016-06" db="UniProtKB">
        <authorList>
            <consortium name="WormBaseParasite"/>
        </authorList>
    </citation>
    <scope>IDENTIFICATION</scope>
</reference>